<evidence type="ECO:0000313" key="4">
    <source>
        <dbReference type="Proteomes" id="UP000078576"/>
    </source>
</evidence>
<dbReference type="PANTHER" id="PTHR12463">
    <property type="entry name" value="OXYGENASE-RELATED"/>
    <property type="match status" value="1"/>
</dbReference>
<dbReference type="Pfam" id="PF13532">
    <property type="entry name" value="2OG-FeII_Oxy_2"/>
    <property type="match status" value="1"/>
</dbReference>
<dbReference type="GO" id="GO:0070988">
    <property type="term" value="P:demethylation"/>
    <property type="evidence" value="ECO:0007669"/>
    <property type="project" value="InterPro"/>
</dbReference>
<dbReference type="STRING" id="694573.A0A194UQ48"/>
<protein>
    <recommendedName>
        <fullName evidence="2">Fe2OG dioxygenase domain-containing protein</fullName>
    </recommendedName>
</protein>
<proteinExistence type="predicted"/>
<feature type="compositionally biased region" description="Polar residues" evidence="1">
    <location>
        <begin position="232"/>
        <end position="246"/>
    </location>
</feature>
<dbReference type="InterPro" id="IPR005123">
    <property type="entry name" value="Oxoglu/Fe-dep_dioxygenase_dom"/>
</dbReference>
<dbReference type="OrthoDB" id="271595at2759"/>
<feature type="region of interest" description="Disordered" evidence="1">
    <location>
        <begin position="216"/>
        <end position="246"/>
    </location>
</feature>
<name>A0A194UQ48_CYTMA</name>
<dbReference type="SUPFAM" id="SSF51197">
    <property type="entry name" value="Clavaminate synthase-like"/>
    <property type="match status" value="1"/>
</dbReference>
<dbReference type="GO" id="GO:0032451">
    <property type="term" value="F:demethylase activity"/>
    <property type="evidence" value="ECO:0007669"/>
    <property type="project" value="TreeGrafter"/>
</dbReference>
<feature type="domain" description="Fe2OG dioxygenase" evidence="2">
    <location>
        <begin position="82"/>
        <end position="182"/>
    </location>
</feature>
<dbReference type="PANTHER" id="PTHR12463:SF1">
    <property type="entry name" value="2-OXOGLUTARATE AND FE-DEPENDENT OXYGENASE FAMILY PROTEIN"/>
    <property type="match status" value="1"/>
</dbReference>
<dbReference type="InterPro" id="IPR032857">
    <property type="entry name" value="ALKBH4"/>
</dbReference>
<evidence type="ECO:0000256" key="1">
    <source>
        <dbReference type="SAM" id="MobiDB-lite"/>
    </source>
</evidence>
<gene>
    <name evidence="3" type="ORF">VP1G_01113</name>
</gene>
<organism evidence="3 4">
    <name type="scientific">Cytospora mali</name>
    <name type="common">Apple Valsa canker fungus</name>
    <name type="synonym">Valsa mali</name>
    <dbReference type="NCBI Taxonomy" id="578113"/>
    <lineage>
        <taxon>Eukaryota</taxon>
        <taxon>Fungi</taxon>
        <taxon>Dikarya</taxon>
        <taxon>Ascomycota</taxon>
        <taxon>Pezizomycotina</taxon>
        <taxon>Sordariomycetes</taxon>
        <taxon>Sordariomycetidae</taxon>
        <taxon>Diaporthales</taxon>
        <taxon>Cytosporaceae</taxon>
        <taxon>Cytospora</taxon>
    </lineage>
</organism>
<dbReference type="InterPro" id="IPR027450">
    <property type="entry name" value="AlkB-like"/>
</dbReference>
<dbReference type="GO" id="GO:0016491">
    <property type="term" value="F:oxidoreductase activity"/>
    <property type="evidence" value="ECO:0007669"/>
    <property type="project" value="TreeGrafter"/>
</dbReference>
<dbReference type="PROSITE" id="PS51471">
    <property type="entry name" value="FE2OG_OXY"/>
    <property type="match status" value="1"/>
</dbReference>
<dbReference type="InterPro" id="IPR037151">
    <property type="entry name" value="AlkB-like_sf"/>
</dbReference>
<keyword evidence="4" id="KW-1185">Reference proteome</keyword>
<dbReference type="EMBL" id="KN714670">
    <property type="protein sequence ID" value="KUI53812.1"/>
    <property type="molecule type" value="Genomic_DNA"/>
</dbReference>
<evidence type="ECO:0000259" key="2">
    <source>
        <dbReference type="PROSITE" id="PS51471"/>
    </source>
</evidence>
<dbReference type="AlphaFoldDB" id="A0A194UQ48"/>
<sequence>MEELAIEPHGIFWQEEFITPEHEKDLIRIFRDELEWPDRNGRISIHYGYTFDYKTFGVDPNIPFKEFPDWLKPLIPIQEGRPPEQVCLQHYPPGAGIPPHVDTHSTYDQLYSLSIGAPVVMQFRRGDRRVDVDLKPRSMMKMSGDSRLHWTHSIKKRKTDVDGYGVVRPREDRWSITYRWLRPGAECECGNVEHCDTAQKRIGIEREYRWKQYEANDDSPTLSRKRHPGKMASQNEIYTVQTGQDR</sequence>
<reference evidence="4" key="1">
    <citation type="submission" date="2014-12" db="EMBL/GenBank/DDBJ databases">
        <title>Genome Sequence of Valsa Canker Pathogens Uncovers a Specific Adaption of Colonization on Woody Bark.</title>
        <authorList>
            <person name="Yin Z."/>
            <person name="Liu H."/>
            <person name="Gao X."/>
            <person name="Li Z."/>
            <person name="Song N."/>
            <person name="Ke X."/>
            <person name="Dai Q."/>
            <person name="Wu Y."/>
            <person name="Sun Y."/>
            <person name="Xu J.-R."/>
            <person name="Kang Z.K."/>
            <person name="Wang L."/>
            <person name="Huang L."/>
        </authorList>
    </citation>
    <scope>NUCLEOTIDE SEQUENCE [LARGE SCALE GENOMIC DNA]</scope>
    <source>
        <strain evidence="4">SXYL134</strain>
    </source>
</reference>
<dbReference type="Gene3D" id="2.60.120.590">
    <property type="entry name" value="Alpha-ketoglutarate-dependent dioxygenase AlkB-like"/>
    <property type="match status" value="1"/>
</dbReference>
<evidence type="ECO:0000313" key="3">
    <source>
        <dbReference type="EMBL" id="KUI53812.1"/>
    </source>
</evidence>
<dbReference type="Proteomes" id="UP000078576">
    <property type="component" value="Unassembled WGS sequence"/>
</dbReference>
<accession>A0A194UQ48</accession>